<keyword evidence="5 6" id="KW-0472">Membrane</keyword>
<feature type="transmembrane region" description="Helical" evidence="6">
    <location>
        <begin position="234"/>
        <end position="256"/>
    </location>
</feature>
<accession>A0ABY7KPE1</accession>
<feature type="transmembrane region" description="Helical" evidence="6">
    <location>
        <begin position="268"/>
        <end position="285"/>
    </location>
</feature>
<evidence type="ECO:0000313" key="8">
    <source>
        <dbReference type="Proteomes" id="UP001164439"/>
    </source>
</evidence>
<dbReference type="RefSeq" id="WP_269663915.1">
    <property type="nucleotide sequence ID" value="NZ_CP114413.1"/>
</dbReference>
<proteinExistence type="predicted"/>
<keyword evidence="4 6" id="KW-1133">Transmembrane helix</keyword>
<protein>
    <submittedName>
        <fullName evidence="7">MFS transporter</fullName>
    </submittedName>
</protein>
<sequence length="446" mass="46047">MSDVGVSGERGRRGKRRRLLTDRNFASLLAARLGSSMANGFLPVAESFGILHTTGSASDLGLVLGVQAAVSLVLSLFAGVAADRFPRAALLIVSSIVRLVAAATLAIGLLTHTATLSWFFALAVVYGGADALFGPASMAIMPDVVAKDDLDEANALVGTFSSLAWTVAPAAAGVVVAAYGAGAAFLVESVLMLFITLCLVFAKIPAGGEAEPDREGGTLTQLAQGWREFRIRRWLWLLTLQWTLFSLVLLAPLAVLGPLVADTYMGGAAAWGVIGTCMTIGVVCAQFTAGRIKPKRPVVFIAWLPPLIVFETLALGSGVPTVVVAGAALLSGCAIGLQGVFFQTLMQRAVPSAVLGRVAAFDLMASEIAQPVGFAVAGPLGILFGLRPVLVGCAVVAVVGTALFALALTRVEQPDLQVQNEPDDAGLRKYAIGPHVPDGGSEASVS</sequence>
<feature type="transmembrane region" description="Helical" evidence="6">
    <location>
        <begin position="183"/>
        <end position="202"/>
    </location>
</feature>
<dbReference type="SUPFAM" id="SSF103473">
    <property type="entry name" value="MFS general substrate transporter"/>
    <property type="match status" value="1"/>
</dbReference>
<feature type="transmembrane region" description="Helical" evidence="6">
    <location>
        <begin position="62"/>
        <end position="82"/>
    </location>
</feature>
<dbReference type="PANTHER" id="PTHR23513:SF11">
    <property type="entry name" value="STAPHYLOFERRIN A TRANSPORTER"/>
    <property type="match status" value="1"/>
</dbReference>
<name>A0ABY7KPE1_9ACTN</name>
<dbReference type="EMBL" id="CP114413">
    <property type="protein sequence ID" value="WAZ26430.1"/>
    <property type="molecule type" value="Genomic_DNA"/>
</dbReference>
<feature type="transmembrane region" description="Helical" evidence="6">
    <location>
        <begin position="116"/>
        <end position="141"/>
    </location>
</feature>
<evidence type="ECO:0000313" key="7">
    <source>
        <dbReference type="EMBL" id="WAZ26430.1"/>
    </source>
</evidence>
<evidence type="ECO:0000256" key="4">
    <source>
        <dbReference type="ARBA" id="ARBA00022989"/>
    </source>
</evidence>
<keyword evidence="3 6" id="KW-0812">Transmembrane</keyword>
<evidence type="ECO:0000256" key="2">
    <source>
        <dbReference type="ARBA" id="ARBA00022475"/>
    </source>
</evidence>
<evidence type="ECO:0000256" key="1">
    <source>
        <dbReference type="ARBA" id="ARBA00004651"/>
    </source>
</evidence>
<dbReference type="Pfam" id="PF07690">
    <property type="entry name" value="MFS_1"/>
    <property type="match status" value="1"/>
</dbReference>
<gene>
    <name evidence="7" type="ORF">STRCI_008006</name>
</gene>
<keyword evidence="8" id="KW-1185">Reference proteome</keyword>
<organism evidence="7 8">
    <name type="scientific">Streptomyces cinnabarinus</name>
    <dbReference type="NCBI Taxonomy" id="67287"/>
    <lineage>
        <taxon>Bacteria</taxon>
        <taxon>Bacillati</taxon>
        <taxon>Actinomycetota</taxon>
        <taxon>Actinomycetes</taxon>
        <taxon>Kitasatosporales</taxon>
        <taxon>Streptomycetaceae</taxon>
        <taxon>Streptomyces</taxon>
    </lineage>
</organism>
<reference evidence="7" key="1">
    <citation type="submission" date="2022-12" db="EMBL/GenBank/DDBJ databases">
        <authorList>
            <person name="Ruckert C."/>
            <person name="Busche T."/>
            <person name="Kalinowski J."/>
            <person name="Wittmann C."/>
        </authorList>
    </citation>
    <scope>NUCLEOTIDE SEQUENCE</scope>
    <source>
        <strain evidence="7">DSM 40467</strain>
    </source>
</reference>
<dbReference type="Gene3D" id="1.20.1250.20">
    <property type="entry name" value="MFS general substrate transporter like domains"/>
    <property type="match status" value="1"/>
</dbReference>
<evidence type="ECO:0000256" key="3">
    <source>
        <dbReference type="ARBA" id="ARBA00022692"/>
    </source>
</evidence>
<dbReference type="InterPro" id="IPR036259">
    <property type="entry name" value="MFS_trans_sf"/>
</dbReference>
<feature type="transmembrane region" description="Helical" evidence="6">
    <location>
        <begin position="89"/>
        <end position="110"/>
    </location>
</feature>
<dbReference type="Proteomes" id="UP001164439">
    <property type="component" value="Chromosome"/>
</dbReference>
<evidence type="ECO:0000256" key="6">
    <source>
        <dbReference type="SAM" id="Phobius"/>
    </source>
</evidence>
<dbReference type="CDD" id="cd06173">
    <property type="entry name" value="MFS_MefA_like"/>
    <property type="match status" value="1"/>
</dbReference>
<feature type="transmembrane region" description="Helical" evidence="6">
    <location>
        <begin position="354"/>
        <end position="377"/>
    </location>
</feature>
<comment type="subcellular location">
    <subcellularLocation>
        <location evidence="1">Cell membrane</location>
        <topology evidence="1">Multi-pass membrane protein</topology>
    </subcellularLocation>
</comment>
<feature type="transmembrane region" description="Helical" evidence="6">
    <location>
        <begin position="153"/>
        <end position="177"/>
    </location>
</feature>
<evidence type="ECO:0000256" key="5">
    <source>
        <dbReference type="ARBA" id="ARBA00023136"/>
    </source>
</evidence>
<feature type="transmembrane region" description="Helical" evidence="6">
    <location>
        <begin position="389"/>
        <end position="408"/>
    </location>
</feature>
<dbReference type="InterPro" id="IPR011701">
    <property type="entry name" value="MFS"/>
</dbReference>
<feature type="transmembrane region" description="Helical" evidence="6">
    <location>
        <begin position="322"/>
        <end position="342"/>
    </location>
</feature>
<keyword evidence="2" id="KW-1003">Cell membrane</keyword>
<feature type="transmembrane region" description="Helical" evidence="6">
    <location>
        <begin position="25"/>
        <end position="42"/>
    </location>
</feature>
<feature type="transmembrane region" description="Helical" evidence="6">
    <location>
        <begin position="297"/>
        <end position="316"/>
    </location>
</feature>
<dbReference type="PANTHER" id="PTHR23513">
    <property type="entry name" value="INTEGRAL MEMBRANE EFFLUX PROTEIN-RELATED"/>
    <property type="match status" value="1"/>
</dbReference>